<feature type="domain" description="DUF397" evidence="1">
    <location>
        <begin position="13"/>
        <end position="64"/>
    </location>
</feature>
<name>A0ABV1UTN8_9ACTN</name>
<reference evidence="2 3" key="1">
    <citation type="submission" date="2024-06" db="EMBL/GenBank/DDBJ databases">
        <title>The Natural Products Discovery Center: Release of the First 8490 Sequenced Strains for Exploring Actinobacteria Biosynthetic Diversity.</title>
        <authorList>
            <person name="Kalkreuter E."/>
            <person name="Kautsar S.A."/>
            <person name="Yang D."/>
            <person name="Bader C.D."/>
            <person name="Teijaro C.N."/>
            <person name="Fluegel L."/>
            <person name="Davis C.M."/>
            <person name="Simpson J.R."/>
            <person name="Lauterbach L."/>
            <person name="Steele A.D."/>
            <person name="Gui C."/>
            <person name="Meng S."/>
            <person name="Li G."/>
            <person name="Viehrig K."/>
            <person name="Ye F."/>
            <person name="Su P."/>
            <person name="Kiefer A.F."/>
            <person name="Nichols A."/>
            <person name="Cepeda A.J."/>
            <person name="Yan W."/>
            <person name="Fan B."/>
            <person name="Jiang Y."/>
            <person name="Adhikari A."/>
            <person name="Zheng C.-J."/>
            <person name="Schuster L."/>
            <person name="Cowan T.M."/>
            <person name="Smanski M.J."/>
            <person name="Chevrette M.G."/>
            <person name="De Carvalho L.P.S."/>
            <person name="Shen B."/>
        </authorList>
    </citation>
    <scope>NUCLEOTIDE SEQUENCE [LARGE SCALE GENOMIC DNA]</scope>
    <source>
        <strain evidence="2 3">NPDC000837</strain>
    </source>
</reference>
<dbReference type="RefSeq" id="WP_351975976.1">
    <property type="nucleotide sequence ID" value="NZ_JBEPBX010000008.1"/>
</dbReference>
<evidence type="ECO:0000313" key="3">
    <source>
        <dbReference type="Proteomes" id="UP001445472"/>
    </source>
</evidence>
<dbReference type="Proteomes" id="UP001445472">
    <property type="component" value="Unassembled WGS sequence"/>
</dbReference>
<sequence>MTTDRAHRGLGELTWFKSSYSGSGGGDCVEVAAARETVHVRDSKDRTGPHLSVGAAHWTVFVTFASR</sequence>
<dbReference type="Pfam" id="PF04149">
    <property type="entry name" value="DUF397"/>
    <property type="match status" value="1"/>
</dbReference>
<comment type="caution">
    <text evidence="2">The sequence shown here is derived from an EMBL/GenBank/DDBJ whole genome shotgun (WGS) entry which is preliminary data.</text>
</comment>
<protein>
    <submittedName>
        <fullName evidence="2">DUF397 domain-containing protein</fullName>
    </submittedName>
</protein>
<proteinExistence type="predicted"/>
<dbReference type="InterPro" id="IPR007278">
    <property type="entry name" value="DUF397"/>
</dbReference>
<organism evidence="2 3">
    <name type="scientific">Streptomyces xantholiticus</name>
    <dbReference type="NCBI Taxonomy" id="68285"/>
    <lineage>
        <taxon>Bacteria</taxon>
        <taxon>Bacillati</taxon>
        <taxon>Actinomycetota</taxon>
        <taxon>Actinomycetes</taxon>
        <taxon>Kitasatosporales</taxon>
        <taxon>Streptomycetaceae</taxon>
        <taxon>Streptomyces</taxon>
    </lineage>
</organism>
<evidence type="ECO:0000259" key="1">
    <source>
        <dbReference type="Pfam" id="PF04149"/>
    </source>
</evidence>
<dbReference type="EMBL" id="JBEPBX010000008">
    <property type="protein sequence ID" value="MER6614052.1"/>
    <property type="molecule type" value="Genomic_DNA"/>
</dbReference>
<keyword evidence="3" id="KW-1185">Reference proteome</keyword>
<evidence type="ECO:0000313" key="2">
    <source>
        <dbReference type="EMBL" id="MER6614052.1"/>
    </source>
</evidence>
<gene>
    <name evidence="2" type="ORF">ABT276_11855</name>
</gene>
<accession>A0ABV1UTN8</accession>